<dbReference type="Proteomes" id="UP000766904">
    <property type="component" value="Unassembled WGS sequence"/>
</dbReference>
<proteinExistence type="predicted"/>
<comment type="caution">
    <text evidence="1">The sequence shown here is derived from an EMBL/GenBank/DDBJ whole genome shotgun (WGS) entry which is preliminary data.</text>
</comment>
<gene>
    <name evidence="1" type="ORF">CV102_16630</name>
</gene>
<protein>
    <submittedName>
        <fullName evidence="1">Uncharacterized protein</fullName>
    </submittedName>
</protein>
<dbReference type="EMBL" id="PHNJ01000009">
    <property type="protein sequence ID" value="TYL37585.1"/>
    <property type="molecule type" value="Genomic_DNA"/>
</dbReference>
<name>A0A8J8TR48_9EURY</name>
<evidence type="ECO:0000313" key="1">
    <source>
        <dbReference type="EMBL" id="TYL37585.1"/>
    </source>
</evidence>
<sequence>MGLHDSSMTDFVTDRELARTYDGGAYPDAWEAVEQYRRATRYASKHDTKSGATASALDLPRSRLRSWIDDGGAPDAVRAIEAAHAHGWLDCDYDDPEFTGLNALVANIFSGGSIAEENYRALFTLNHRGEDSHVFDALELANVDYEVDGDRDGRADEIRPTENGIVLGRVLAVLGAPVGPKAQQRLELPSYLENAPADVRETFVYAYLENRAVEHEGRDTLTIREDRNRTYLSDLTELIADVAGGGVELGEKYIVISADAARSLGVVT</sequence>
<keyword evidence="2" id="KW-1185">Reference proteome</keyword>
<reference evidence="1" key="1">
    <citation type="submission" date="2017-11" db="EMBL/GenBank/DDBJ databases">
        <authorList>
            <person name="Kajale S.C."/>
            <person name="Sharma A."/>
        </authorList>
    </citation>
    <scope>NUCLEOTIDE SEQUENCE</scope>
    <source>
        <strain evidence="1">LS1_42</strain>
    </source>
</reference>
<accession>A0A8J8TR48</accession>
<evidence type="ECO:0000313" key="2">
    <source>
        <dbReference type="Proteomes" id="UP000766904"/>
    </source>
</evidence>
<dbReference type="AlphaFoldDB" id="A0A8J8TR48"/>
<organism evidence="1 2">
    <name type="scientific">Natronococcus pandeyae</name>
    <dbReference type="NCBI Taxonomy" id="2055836"/>
    <lineage>
        <taxon>Archaea</taxon>
        <taxon>Methanobacteriati</taxon>
        <taxon>Methanobacteriota</taxon>
        <taxon>Stenosarchaea group</taxon>
        <taxon>Halobacteria</taxon>
        <taxon>Halobacteriales</taxon>
        <taxon>Natrialbaceae</taxon>
        <taxon>Natronococcus</taxon>
    </lineage>
</organism>